<keyword evidence="8 10" id="KW-0594">Phospholipid biosynthesis</keyword>
<dbReference type="GO" id="GO:0008654">
    <property type="term" value="P:phospholipid biosynthetic process"/>
    <property type="evidence" value="ECO:0007669"/>
    <property type="project" value="UniProtKB-UniRule"/>
</dbReference>
<evidence type="ECO:0000313" key="11">
    <source>
        <dbReference type="EMBL" id="ATB45874.1"/>
    </source>
</evidence>
<feature type="transmembrane region" description="Helical" evidence="10">
    <location>
        <begin position="155"/>
        <end position="176"/>
    </location>
</feature>
<evidence type="ECO:0000256" key="8">
    <source>
        <dbReference type="ARBA" id="ARBA00023209"/>
    </source>
</evidence>
<dbReference type="SMART" id="SM01207">
    <property type="entry name" value="G3P_acyltransf"/>
    <property type="match status" value="1"/>
</dbReference>
<keyword evidence="4 10" id="KW-0812">Transmembrane</keyword>
<keyword evidence="3 10" id="KW-0808">Transferase</keyword>
<proteinExistence type="inferred from homology"/>
<organism evidence="11 12">
    <name type="scientific">Corallococcus macrosporus DSM 14697</name>
    <dbReference type="NCBI Taxonomy" id="1189310"/>
    <lineage>
        <taxon>Bacteria</taxon>
        <taxon>Pseudomonadati</taxon>
        <taxon>Myxococcota</taxon>
        <taxon>Myxococcia</taxon>
        <taxon>Myxococcales</taxon>
        <taxon>Cystobacterineae</taxon>
        <taxon>Myxococcaceae</taxon>
        <taxon>Corallococcus</taxon>
    </lineage>
</organism>
<comment type="pathway">
    <text evidence="10">Lipid metabolism; phospholipid metabolism.</text>
</comment>
<evidence type="ECO:0000256" key="9">
    <source>
        <dbReference type="ARBA" id="ARBA00023264"/>
    </source>
</evidence>
<gene>
    <name evidence="10" type="primary">plsY</name>
    <name evidence="11" type="ORF">MYMAC_001459</name>
</gene>
<feature type="transmembrane region" description="Helical" evidence="10">
    <location>
        <begin position="79"/>
        <end position="98"/>
    </location>
</feature>
<keyword evidence="2 10" id="KW-0444">Lipid biosynthesis</keyword>
<evidence type="ECO:0000256" key="3">
    <source>
        <dbReference type="ARBA" id="ARBA00022679"/>
    </source>
</evidence>
<dbReference type="HAMAP" id="MF_01043">
    <property type="entry name" value="PlsY"/>
    <property type="match status" value="1"/>
</dbReference>
<comment type="catalytic activity">
    <reaction evidence="10">
        <text>an acyl phosphate + sn-glycerol 3-phosphate = a 1-acyl-sn-glycero-3-phosphate + phosphate</text>
        <dbReference type="Rhea" id="RHEA:34075"/>
        <dbReference type="ChEBI" id="CHEBI:43474"/>
        <dbReference type="ChEBI" id="CHEBI:57597"/>
        <dbReference type="ChEBI" id="CHEBI:57970"/>
        <dbReference type="ChEBI" id="CHEBI:59918"/>
        <dbReference type="EC" id="2.3.1.275"/>
    </reaction>
</comment>
<dbReference type="PANTHER" id="PTHR30309:SF0">
    <property type="entry name" value="GLYCEROL-3-PHOSPHATE ACYLTRANSFERASE-RELATED"/>
    <property type="match status" value="1"/>
</dbReference>
<dbReference type="InterPro" id="IPR003811">
    <property type="entry name" value="G3P_acylTferase_PlsY"/>
</dbReference>
<protein>
    <recommendedName>
        <fullName evidence="10">Glycerol-3-phosphate acyltransferase</fullName>
    </recommendedName>
    <alternativeName>
        <fullName evidence="10">Acyl-PO4 G3P acyltransferase</fullName>
    </alternativeName>
    <alternativeName>
        <fullName evidence="10">Acyl-phosphate--glycerol-3-phosphate acyltransferase</fullName>
    </alternativeName>
    <alternativeName>
        <fullName evidence="10">G3P acyltransferase</fullName>
        <shortName evidence="10">GPAT</shortName>
        <ecNumber evidence="10">2.3.1.275</ecNumber>
    </alternativeName>
    <alternativeName>
        <fullName evidence="10">Lysophosphatidic acid synthase</fullName>
        <shortName evidence="10">LPA synthase</shortName>
    </alternativeName>
</protein>
<keyword evidence="9 10" id="KW-1208">Phospholipid metabolism</keyword>
<feature type="transmembrane region" description="Helical" evidence="10">
    <location>
        <begin position="6"/>
        <end position="25"/>
    </location>
</feature>
<keyword evidence="12" id="KW-1185">Reference proteome</keyword>
<keyword evidence="11" id="KW-0012">Acyltransferase</keyword>
<evidence type="ECO:0000256" key="2">
    <source>
        <dbReference type="ARBA" id="ARBA00022516"/>
    </source>
</evidence>
<evidence type="ECO:0000256" key="10">
    <source>
        <dbReference type="HAMAP-Rule" id="MF_01043"/>
    </source>
</evidence>
<evidence type="ECO:0000256" key="4">
    <source>
        <dbReference type="ARBA" id="ARBA00022692"/>
    </source>
</evidence>
<comment type="subcellular location">
    <subcellularLocation>
        <location evidence="10">Cell membrane</location>
        <topology evidence="10">Multi-pass membrane protein</topology>
    </subcellularLocation>
</comment>
<dbReference type="OrthoDB" id="9777124at2"/>
<dbReference type="Proteomes" id="UP000217343">
    <property type="component" value="Chromosome"/>
</dbReference>
<dbReference type="AlphaFoldDB" id="A0A250JPS2"/>
<comment type="similarity">
    <text evidence="10">Belongs to the PlsY family.</text>
</comment>
<dbReference type="RefSeq" id="WP_013935395.1">
    <property type="nucleotide sequence ID" value="NZ_CP022203.1"/>
</dbReference>
<accession>A0A250JPS2</accession>
<dbReference type="Pfam" id="PF02660">
    <property type="entry name" value="G3P_acyltransf"/>
    <property type="match status" value="1"/>
</dbReference>
<comment type="subunit">
    <text evidence="10">Probably interacts with PlsX.</text>
</comment>
<evidence type="ECO:0000313" key="12">
    <source>
        <dbReference type="Proteomes" id="UP000217343"/>
    </source>
</evidence>
<dbReference type="KEGG" id="mmas:MYMAC_001459"/>
<keyword evidence="1 10" id="KW-1003">Cell membrane</keyword>
<evidence type="ECO:0000256" key="5">
    <source>
        <dbReference type="ARBA" id="ARBA00022989"/>
    </source>
</evidence>
<feature type="transmembrane region" description="Helical" evidence="10">
    <location>
        <begin position="51"/>
        <end position="73"/>
    </location>
</feature>
<comment type="function">
    <text evidence="10">Catalyzes the transfer of an acyl group from acyl-phosphate (acyl-PO(4)) to glycerol-3-phosphate (G3P) to form lysophosphatidic acid (LPA). This enzyme utilizes acyl-phosphate as fatty acyl donor, but not acyl-CoA or acyl-ACP.</text>
</comment>
<keyword evidence="7 10" id="KW-0472">Membrane</keyword>
<keyword evidence="5 10" id="KW-1133">Transmembrane helix</keyword>
<name>A0A250JPS2_9BACT</name>
<dbReference type="PANTHER" id="PTHR30309">
    <property type="entry name" value="INNER MEMBRANE PROTEIN YGIH"/>
    <property type="match status" value="1"/>
</dbReference>
<dbReference type="EMBL" id="CP022203">
    <property type="protein sequence ID" value="ATB45874.1"/>
    <property type="molecule type" value="Genomic_DNA"/>
</dbReference>
<evidence type="ECO:0000256" key="7">
    <source>
        <dbReference type="ARBA" id="ARBA00023136"/>
    </source>
</evidence>
<sequence length="192" mass="19685">MTSALVLLGYLAGSIPFGVLLTRWLRGVDVRKGGSGNIGATNVTRVAGKKLGAVVLLLDAVKGALPVLLAVRLLPDAPAVHVAVGLAAVLGHIYPVWLKLQGGKGVATALGVLLVLAPQAALAAALVYVAVFAVSRVSSLGSLAAGATAVGTSALTARALEYAGLSALLFALMLWTHRGNIHRLARRTERRF</sequence>
<evidence type="ECO:0000256" key="6">
    <source>
        <dbReference type="ARBA" id="ARBA00023098"/>
    </source>
</evidence>
<keyword evidence="6 10" id="KW-0443">Lipid metabolism</keyword>
<reference evidence="11 12" key="1">
    <citation type="submission" date="2017-06" db="EMBL/GenBank/DDBJ databases">
        <title>Sequencing and comparative analysis of myxobacterial genomes.</title>
        <authorList>
            <person name="Rupp O."/>
            <person name="Goesmann A."/>
            <person name="Sogaard-Andersen L."/>
        </authorList>
    </citation>
    <scope>NUCLEOTIDE SEQUENCE [LARGE SCALE GENOMIC DNA]</scope>
    <source>
        <strain evidence="11 12">DSM 14697</strain>
    </source>
</reference>
<dbReference type="UniPathway" id="UPA00085"/>
<dbReference type="NCBIfam" id="TIGR00023">
    <property type="entry name" value="glycerol-3-phosphate 1-O-acyltransferase PlsY"/>
    <property type="match status" value="1"/>
</dbReference>
<dbReference type="GO" id="GO:0005886">
    <property type="term" value="C:plasma membrane"/>
    <property type="evidence" value="ECO:0007669"/>
    <property type="project" value="UniProtKB-SubCell"/>
</dbReference>
<dbReference type="EC" id="2.3.1.275" evidence="10"/>
<dbReference type="GO" id="GO:0043772">
    <property type="term" value="F:acyl-phosphate glycerol-3-phosphate acyltransferase activity"/>
    <property type="evidence" value="ECO:0007669"/>
    <property type="project" value="UniProtKB-UniRule"/>
</dbReference>
<feature type="transmembrane region" description="Helical" evidence="10">
    <location>
        <begin position="110"/>
        <end position="135"/>
    </location>
</feature>
<evidence type="ECO:0000256" key="1">
    <source>
        <dbReference type="ARBA" id="ARBA00022475"/>
    </source>
</evidence>